<gene>
    <name evidence="1" type="ORF">BC936DRAFT_141588</name>
</gene>
<organism evidence="1 2">
    <name type="scientific">Jimgerdemannia flammicorona</name>
    <dbReference type="NCBI Taxonomy" id="994334"/>
    <lineage>
        <taxon>Eukaryota</taxon>
        <taxon>Fungi</taxon>
        <taxon>Fungi incertae sedis</taxon>
        <taxon>Mucoromycota</taxon>
        <taxon>Mucoromycotina</taxon>
        <taxon>Endogonomycetes</taxon>
        <taxon>Endogonales</taxon>
        <taxon>Endogonaceae</taxon>
        <taxon>Jimgerdemannia</taxon>
    </lineage>
</organism>
<reference evidence="1 2" key="1">
    <citation type="journal article" date="2018" name="New Phytol.">
        <title>Phylogenomics of Endogonaceae and evolution of mycorrhizas within Mucoromycota.</title>
        <authorList>
            <person name="Chang Y."/>
            <person name="Desiro A."/>
            <person name="Na H."/>
            <person name="Sandor L."/>
            <person name="Lipzen A."/>
            <person name="Clum A."/>
            <person name="Barry K."/>
            <person name="Grigoriev I.V."/>
            <person name="Martin F.M."/>
            <person name="Stajich J.E."/>
            <person name="Smith M.E."/>
            <person name="Bonito G."/>
            <person name="Spatafora J.W."/>
        </authorList>
    </citation>
    <scope>NUCLEOTIDE SEQUENCE [LARGE SCALE GENOMIC DNA]</scope>
    <source>
        <strain evidence="1 2">GMNB39</strain>
    </source>
</reference>
<dbReference type="Proteomes" id="UP000268093">
    <property type="component" value="Unassembled WGS sequence"/>
</dbReference>
<evidence type="ECO:0000313" key="2">
    <source>
        <dbReference type="Proteomes" id="UP000268093"/>
    </source>
</evidence>
<proteinExistence type="predicted"/>
<sequence length="97" mass="10828">MLVLLSIATYYAKPDKTKAETTALAEAYAFSSLDGNECFVCIPLRGNKGWAFLSVMAVAEIVHICSTAVKKGSTRDMWCLWTWHAHRLENACKRVLC</sequence>
<dbReference type="EMBL" id="RBNI01000020">
    <property type="protein sequence ID" value="RUP52434.1"/>
    <property type="molecule type" value="Genomic_DNA"/>
</dbReference>
<keyword evidence="2" id="KW-1185">Reference proteome</keyword>
<dbReference type="AlphaFoldDB" id="A0A433DNH5"/>
<accession>A0A433DNH5</accession>
<protein>
    <submittedName>
        <fullName evidence="1">Uncharacterized protein</fullName>
    </submittedName>
</protein>
<comment type="caution">
    <text evidence="1">The sequence shown here is derived from an EMBL/GenBank/DDBJ whole genome shotgun (WGS) entry which is preliminary data.</text>
</comment>
<name>A0A433DNH5_9FUNG</name>
<evidence type="ECO:0000313" key="1">
    <source>
        <dbReference type="EMBL" id="RUP52434.1"/>
    </source>
</evidence>